<evidence type="ECO:0000313" key="3">
    <source>
        <dbReference type="EMBL" id="ETW36720.1"/>
    </source>
</evidence>
<feature type="domain" description="CRAL-TRIO" evidence="2">
    <location>
        <begin position="328"/>
        <end position="484"/>
    </location>
</feature>
<protein>
    <recommendedName>
        <fullName evidence="2">CRAL-TRIO domain-containing protein</fullName>
    </recommendedName>
</protein>
<dbReference type="SMART" id="SM00516">
    <property type="entry name" value="SEC14"/>
    <property type="match status" value="1"/>
</dbReference>
<proteinExistence type="predicted"/>
<evidence type="ECO:0000313" key="4">
    <source>
        <dbReference type="Proteomes" id="UP000030708"/>
    </source>
</evidence>
<feature type="compositionally biased region" description="Polar residues" evidence="1">
    <location>
        <begin position="1"/>
        <end position="12"/>
    </location>
</feature>
<feature type="compositionally biased region" description="Low complexity" evidence="1">
    <location>
        <begin position="276"/>
        <end position="294"/>
    </location>
</feature>
<organism evidence="3 4">
    <name type="scientific">Plasmodium falciparum Tanzania</name>
    <name type="common">2000708</name>
    <dbReference type="NCBI Taxonomy" id="1036725"/>
    <lineage>
        <taxon>Eukaryota</taxon>
        <taxon>Sar</taxon>
        <taxon>Alveolata</taxon>
        <taxon>Apicomplexa</taxon>
        <taxon>Aconoidasida</taxon>
        <taxon>Haemosporida</taxon>
        <taxon>Plasmodiidae</taxon>
        <taxon>Plasmodium</taxon>
        <taxon>Plasmodium (Laverania)</taxon>
    </lineage>
</organism>
<dbReference type="PANTHER" id="PTHR45824:SF29">
    <property type="entry name" value="GH16843P"/>
    <property type="match status" value="1"/>
</dbReference>
<dbReference type="SUPFAM" id="SSF52087">
    <property type="entry name" value="CRAL/TRIO domain"/>
    <property type="match status" value="1"/>
</dbReference>
<dbReference type="EMBL" id="KI926401">
    <property type="protein sequence ID" value="ETW36720.1"/>
    <property type="molecule type" value="Genomic_DNA"/>
</dbReference>
<dbReference type="OrthoDB" id="75724at2759"/>
<dbReference type="SUPFAM" id="SSF46938">
    <property type="entry name" value="CRAL/TRIO N-terminal domain"/>
    <property type="match status" value="1"/>
</dbReference>
<reference evidence="3 4" key="1">
    <citation type="submission" date="2013-02" db="EMBL/GenBank/DDBJ databases">
        <title>The Genome Annotation of Plasmodium falciparum Tanzania (2000708).</title>
        <authorList>
            <consortium name="The Broad Institute Genome Sequencing Platform"/>
            <consortium name="The Broad Institute Genome Sequencing Center for Infectious Disease"/>
            <person name="Neafsey D."/>
            <person name="Hoffman S."/>
            <person name="Volkman S."/>
            <person name="Rosenthal P."/>
            <person name="Walker B."/>
            <person name="Young S.K."/>
            <person name="Zeng Q."/>
            <person name="Gargeya S."/>
            <person name="Fitzgerald M."/>
            <person name="Haas B."/>
            <person name="Abouelleil A."/>
            <person name="Allen A.W."/>
            <person name="Alvarado L."/>
            <person name="Arachchi H.M."/>
            <person name="Berlin A.M."/>
            <person name="Chapman S.B."/>
            <person name="Gainer-Dewar J."/>
            <person name="Goldberg J."/>
            <person name="Griggs A."/>
            <person name="Gujja S."/>
            <person name="Hansen M."/>
            <person name="Howarth C."/>
            <person name="Imamovic A."/>
            <person name="Ireland A."/>
            <person name="Larimer J."/>
            <person name="McCowan C."/>
            <person name="Murphy C."/>
            <person name="Pearson M."/>
            <person name="Poon T.W."/>
            <person name="Priest M."/>
            <person name="Roberts A."/>
            <person name="Saif S."/>
            <person name="Shea T."/>
            <person name="Sisk P."/>
            <person name="Sykes S."/>
            <person name="Wortman J."/>
            <person name="Nusbaum C."/>
            <person name="Birren B."/>
        </authorList>
    </citation>
    <scope>NUCLEOTIDE SEQUENCE [LARGE SCALE GENOMIC DNA]</scope>
    <source>
        <strain evidence="4">Tanzania (2000708)</strain>
    </source>
</reference>
<accession>A0A024W872</accession>
<evidence type="ECO:0000256" key="1">
    <source>
        <dbReference type="SAM" id="MobiDB-lite"/>
    </source>
</evidence>
<dbReference type="PANTHER" id="PTHR45824">
    <property type="entry name" value="GH16843P"/>
    <property type="match status" value="1"/>
</dbReference>
<dbReference type="Proteomes" id="UP000030708">
    <property type="component" value="Unassembled WGS sequence"/>
</dbReference>
<dbReference type="Gene3D" id="3.40.525.10">
    <property type="entry name" value="CRAL-TRIO lipid binding domain"/>
    <property type="match status" value="1"/>
</dbReference>
<gene>
    <name evidence="3" type="ORF">PFTANZ_02543</name>
</gene>
<dbReference type="CDD" id="cd00170">
    <property type="entry name" value="SEC14"/>
    <property type="match status" value="1"/>
</dbReference>
<reference evidence="3 4" key="2">
    <citation type="submission" date="2013-02" db="EMBL/GenBank/DDBJ databases">
        <title>The Genome Sequence of Plasmodium falciparum Tanzania (2000708).</title>
        <authorList>
            <consortium name="The Broad Institute Genome Sequencing Platform"/>
            <consortium name="The Broad Institute Genome Sequencing Center for Infectious Disease"/>
            <person name="Neafsey D."/>
            <person name="Cheeseman I."/>
            <person name="Volkman S."/>
            <person name="Adams J."/>
            <person name="Walker B."/>
            <person name="Young S.K."/>
            <person name="Zeng Q."/>
            <person name="Gargeya S."/>
            <person name="Fitzgerald M."/>
            <person name="Haas B."/>
            <person name="Abouelleil A."/>
            <person name="Alvarado L."/>
            <person name="Arachchi H.M."/>
            <person name="Berlin A.M."/>
            <person name="Chapman S.B."/>
            <person name="Dewar J."/>
            <person name="Goldberg J."/>
            <person name="Griggs A."/>
            <person name="Gujja S."/>
            <person name="Hansen M."/>
            <person name="Howarth C."/>
            <person name="Imamovic A."/>
            <person name="Larimer J."/>
            <person name="McCowan C."/>
            <person name="Murphy C."/>
            <person name="Neiman D."/>
            <person name="Pearson M."/>
            <person name="Priest M."/>
            <person name="Roberts A."/>
            <person name="Saif S."/>
            <person name="Shea T."/>
            <person name="Sisk P."/>
            <person name="Sykes S."/>
            <person name="Wortman J."/>
            <person name="Nusbaum C."/>
            <person name="Birren B."/>
        </authorList>
    </citation>
    <scope>NUCLEOTIDE SEQUENCE [LARGE SCALE GENOMIC DNA]</scope>
    <source>
        <strain evidence="4">Tanzania (2000708)</strain>
    </source>
</reference>
<dbReference type="AlphaFoldDB" id="A0A024W872"/>
<name>A0A024W872_PLAFA</name>
<dbReference type="Pfam" id="PF00650">
    <property type="entry name" value="CRAL_TRIO"/>
    <property type="match status" value="1"/>
</dbReference>
<feature type="region of interest" description="Disordered" evidence="1">
    <location>
        <begin position="1"/>
        <end position="21"/>
    </location>
</feature>
<dbReference type="PROSITE" id="PS50191">
    <property type="entry name" value="CRAL_TRIO"/>
    <property type="match status" value="1"/>
</dbReference>
<dbReference type="InterPro" id="IPR036273">
    <property type="entry name" value="CRAL/TRIO_N_dom_sf"/>
</dbReference>
<dbReference type="InterPro" id="IPR052578">
    <property type="entry name" value="PI_Transfer_CRAL-TRIO"/>
</dbReference>
<dbReference type="InterPro" id="IPR001251">
    <property type="entry name" value="CRAL-TRIO_dom"/>
</dbReference>
<feature type="region of interest" description="Disordered" evidence="1">
    <location>
        <begin position="272"/>
        <end position="300"/>
    </location>
</feature>
<sequence length="523" mass="62486">MSDNESYISAENNKSDDGKKSNVNLDNFLNYDIDYYMNEKNKSNYVGVDILQRIDYYNIKSANNEYIMNGNLSNNNNNSHYHHNILLYNRKKEQVDIFYKLKKELYNIAYTNEDNKINNVVTTNNNITVQKNSKKTSSFNTKILKKNFNLFHSKNKDKTNNKKSYDLLNNDLCITLGNKIEDTYKDIKNSVNWLGNFFSNNDNQEEKIYVNVYYADLYFFNDITLIRFLDTYNYNMLKTLNKIIKFIVWRQMHIQDFNNKRDTLKLSEQLTKENDNNNNDNNDNNNNDNNNDNNNNDDDKDKDNNCNIFLNPSNIKDTLIKSNIFRCGYDMYSRPILYVKIQEKLDMSEDDLFLINYNSSSDSNNKNYCYKPNTENIKIDETTLQLVIVVDCLKFELNNMISVECIKKMINVFNEFYTDVLFRIYVINVPSFFKKVWCLFNMFIDNHTLNKIIFINKKNINLMYEHIPIHIMEHLDKNATKSEQQKSVFFPSSSLYYKYDEMYYKKLMHYVNIWVDKMIKTNH</sequence>
<evidence type="ECO:0000259" key="2">
    <source>
        <dbReference type="PROSITE" id="PS50191"/>
    </source>
</evidence>
<dbReference type="eggNOG" id="ENOG502QXRR">
    <property type="taxonomic scope" value="Eukaryota"/>
</dbReference>
<dbReference type="InterPro" id="IPR036865">
    <property type="entry name" value="CRAL-TRIO_dom_sf"/>
</dbReference>
<dbReference type="GO" id="GO:0008526">
    <property type="term" value="F:phosphatidylinositol transfer activity"/>
    <property type="evidence" value="ECO:0007669"/>
    <property type="project" value="TreeGrafter"/>
</dbReference>